<name>A0A1I7RSF2_BURXY</name>
<evidence type="ECO:0000256" key="4">
    <source>
        <dbReference type="ARBA" id="ARBA00022737"/>
    </source>
</evidence>
<dbReference type="Pfam" id="PF23231">
    <property type="entry name" value="HAT_Syf1_CNRKL1_C"/>
    <property type="match status" value="2"/>
</dbReference>
<protein>
    <submittedName>
        <fullName evidence="10">TPR_REGION domain-containing protein</fullName>
    </submittedName>
</protein>
<dbReference type="GO" id="GO:0071014">
    <property type="term" value="C:post-mRNA release spliceosomal complex"/>
    <property type="evidence" value="ECO:0007669"/>
    <property type="project" value="TreeGrafter"/>
</dbReference>
<feature type="domain" description="Pre-mRNA-splicing factor Syf1/CRNKL1-like C-terminal HAT-repeats" evidence="8">
    <location>
        <begin position="167"/>
        <end position="388"/>
    </location>
</feature>
<evidence type="ECO:0000313" key="10">
    <source>
        <dbReference type="WBParaSite" id="BXY_0365600.1"/>
    </source>
</evidence>
<evidence type="ECO:0000256" key="1">
    <source>
        <dbReference type="ARBA" id="ARBA00004123"/>
    </source>
</evidence>
<dbReference type="GO" id="GO:0071007">
    <property type="term" value="C:U2-type catalytic step 2 spliceosome"/>
    <property type="evidence" value="ECO:0007669"/>
    <property type="project" value="TreeGrafter"/>
</dbReference>
<feature type="domain" description="Pre-mRNA-splicing factor Syf1/CRNKL1-like C-terminal HAT-repeats" evidence="8">
    <location>
        <begin position="529"/>
        <end position="624"/>
    </location>
</feature>
<organism evidence="9 10">
    <name type="scientific">Bursaphelenchus xylophilus</name>
    <name type="common">Pinewood nematode worm</name>
    <name type="synonym">Aphelenchoides xylophilus</name>
    <dbReference type="NCBI Taxonomy" id="6326"/>
    <lineage>
        <taxon>Eukaryota</taxon>
        <taxon>Metazoa</taxon>
        <taxon>Ecdysozoa</taxon>
        <taxon>Nematoda</taxon>
        <taxon>Chromadorea</taxon>
        <taxon>Rhabditida</taxon>
        <taxon>Tylenchina</taxon>
        <taxon>Tylenchomorpha</taxon>
        <taxon>Aphelenchoidea</taxon>
        <taxon>Aphelenchoididae</taxon>
        <taxon>Bursaphelenchus</taxon>
    </lineage>
</organism>
<dbReference type="AlphaFoldDB" id="A0A1I7RSF2"/>
<evidence type="ECO:0000259" key="8">
    <source>
        <dbReference type="Pfam" id="PF23231"/>
    </source>
</evidence>
<sequence>MYFTVFFEYPASLAPLAFRYLLNVSKYFSRLHGHSWKPDRVKLDRVKLDRFFHWKKQKFCRKDKLSYYAPYLCSNIYADFVNMDSEPAAKKIRLPKKAEKVKNKAAAPLQITAEQLLREAKERELEIAPQPPKVNVTDPEELAEFQRKKRKEFEDNIRKNRMQIANWVKYAKWEESIGEIQRARSVFERGLDVDHRSITLWLQYAEMEMRNRQINHARNIWDRAVTILPRATQFWLKYSYMEELVENVPGARQVFERWMEWEPNEQAWRTYINFEVRYKEIDRAREIYQRFLHVHGHDFTNWIAYAKFEERYDYIENSRNVYEQAVEFFEGDLDEKLLIAFAQFEERQKEMERARAIYQYGLDHLPNERTAELFKCLNLHEKKYGSQMRIESVLFSKRKHQYEQLVKENPLNYDNWFDYLKLLMNENLEREVVEDTFERAIANIPPYQEKTYWRRYIWLWLYYAVYEELHAKDSEKTRQVYKAALDIIPHRQFTFAKVWIMLAHFELRQLEVTAARKVMGTALGVCRPKKKIYKAYIEMEINLREFDRCRKLYEKFLSHFETDSLVWREYSRLENQLGEVDRARGILELGIQQEDLDIPEVLWKAFIDFEIEQEQYERVRQLYEVLLGRTNHIKVWLSWTAFEVGINEVEKARGVFERANKALEGNGAEERLMLLENWKEFEVEHGDQETQETVQKYMPKKVKKRRQLHTADGADAGVEEYFDYIFPQDSMLRMSRKLFEAAKLYKQRTAQINQTDEDTLDKDAERPSTTANEGQEKEKEEEEGENEEKKDEGAQDDDDSSSSDEHDRPAQRRERKSDS</sequence>
<dbReference type="GO" id="GO:0071011">
    <property type="term" value="C:precatalytic spliceosome"/>
    <property type="evidence" value="ECO:0007669"/>
    <property type="project" value="TreeGrafter"/>
</dbReference>
<keyword evidence="4" id="KW-0677">Repeat</keyword>
<accession>A0A1I7RSF2</accession>
<evidence type="ECO:0000256" key="3">
    <source>
        <dbReference type="ARBA" id="ARBA00022664"/>
    </source>
</evidence>
<dbReference type="SMART" id="SM00386">
    <property type="entry name" value="HAT"/>
    <property type="match status" value="14"/>
</dbReference>
<dbReference type="FunFam" id="1.25.40.10:FF:000072">
    <property type="entry name" value="Crooked neck-like protein 1"/>
    <property type="match status" value="1"/>
</dbReference>
<dbReference type="PANTHER" id="PTHR11246:SF3">
    <property type="entry name" value="CROOKED NECK-LIKE PROTEIN 1"/>
    <property type="match status" value="1"/>
</dbReference>
<keyword evidence="3" id="KW-0507">mRNA processing</keyword>
<evidence type="ECO:0000256" key="6">
    <source>
        <dbReference type="ARBA" id="ARBA00023242"/>
    </source>
</evidence>
<evidence type="ECO:0000256" key="7">
    <source>
        <dbReference type="SAM" id="MobiDB-lite"/>
    </source>
</evidence>
<keyword evidence="6" id="KW-0539">Nucleus</keyword>
<reference evidence="10" key="1">
    <citation type="submission" date="2016-11" db="UniProtKB">
        <authorList>
            <consortium name="WormBaseParasite"/>
        </authorList>
    </citation>
    <scope>IDENTIFICATION</scope>
</reference>
<keyword evidence="5" id="KW-0508">mRNA splicing</keyword>
<comment type="similarity">
    <text evidence="2">Belongs to the crooked-neck family.</text>
</comment>
<comment type="subcellular location">
    <subcellularLocation>
        <location evidence="1">Nucleus</location>
    </subcellularLocation>
</comment>
<dbReference type="WBParaSite" id="BXY_0365600.1">
    <property type="protein sequence ID" value="BXY_0365600.1"/>
    <property type="gene ID" value="BXY_0365600"/>
</dbReference>
<dbReference type="Proteomes" id="UP000095284">
    <property type="component" value="Unplaced"/>
</dbReference>
<feature type="region of interest" description="Disordered" evidence="7">
    <location>
        <begin position="753"/>
        <end position="819"/>
    </location>
</feature>
<dbReference type="GO" id="GO:0000974">
    <property type="term" value="C:Prp19 complex"/>
    <property type="evidence" value="ECO:0007669"/>
    <property type="project" value="TreeGrafter"/>
</dbReference>
<dbReference type="GO" id="GO:0000245">
    <property type="term" value="P:spliceosomal complex assembly"/>
    <property type="evidence" value="ECO:0007669"/>
    <property type="project" value="TreeGrafter"/>
</dbReference>
<dbReference type="InterPro" id="IPR045075">
    <property type="entry name" value="Syf1-like"/>
</dbReference>
<dbReference type="SUPFAM" id="SSF48452">
    <property type="entry name" value="TPR-like"/>
    <property type="match status" value="2"/>
</dbReference>
<dbReference type="eggNOG" id="KOG1915">
    <property type="taxonomic scope" value="Eukaryota"/>
</dbReference>
<dbReference type="Gene3D" id="1.25.40.10">
    <property type="entry name" value="Tetratricopeptide repeat domain"/>
    <property type="match status" value="4"/>
</dbReference>
<dbReference type="InterPro" id="IPR003107">
    <property type="entry name" value="HAT"/>
</dbReference>
<dbReference type="InterPro" id="IPR011990">
    <property type="entry name" value="TPR-like_helical_dom_sf"/>
</dbReference>
<dbReference type="PANTHER" id="PTHR11246">
    <property type="entry name" value="PRE-MRNA SPLICING FACTOR"/>
    <property type="match status" value="1"/>
</dbReference>
<dbReference type="FunFam" id="1.25.40.10:FF:000075">
    <property type="entry name" value="Crooked neck pre-mRNA-splicing factor 1"/>
    <property type="match status" value="1"/>
</dbReference>
<dbReference type="InterPro" id="IPR055430">
    <property type="entry name" value="HAT_Syf1_CNRKL1_C"/>
</dbReference>
<feature type="compositionally biased region" description="Basic and acidic residues" evidence="7">
    <location>
        <begin position="803"/>
        <end position="819"/>
    </location>
</feature>
<evidence type="ECO:0000256" key="2">
    <source>
        <dbReference type="ARBA" id="ARBA00008644"/>
    </source>
</evidence>
<evidence type="ECO:0000313" key="9">
    <source>
        <dbReference type="Proteomes" id="UP000095284"/>
    </source>
</evidence>
<evidence type="ECO:0000256" key="5">
    <source>
        <dbReference type="ARBA" id="ARBA00023187"/>
    </source>
</evidence>
<proteinExistence type="inferred from homology"/>